<accession>A0A3B6KMT6</accession>
<dbReference type="InterPro" id="IPR012677">
    <property type="entry name" value="Nucleotide-bd_a/b_plait_sf"/>
</dbReference>
<evidence type="ECO:0000313" key="1">
    <source>
        <dbReference type="EnsemblPlants" id="TraesCS5A02G315500.1"/>
    </source>
</evidence>
<dbReference type="AlphaFoldDB" id="A0A3B6KMT6"/>
<dbReference type="Gramene" id="TraesARI5A03G02745900.1">
    <property type="protein sequence ID" value="TraesARI5A03G02745900.1"/>
    <property type="gene ID" value="TraesARI5A03G02745900"/>
</dbReference>
<dbReference type="STRING" id="4565.A0A3B6KMT6"/>
<sequence length="104" mass="11647">MAGFDESMGLPYGPYINNEMPSVGSYEPHLPLDASSTLHVEVRLVNTGYNNRHVIAYVDFETPAQAFSAMKSLQGYLFDMHDRYSVKLDLQFLFGPSKALPDTL</sequence>
<dbReference type="Gramene" id="TraesCAD_scaffold_015718_01G000500.1">
    <property type="protein sequence ID" value="TraesCAD_scaffold_015718_01G000500.1"/>
    <property type="gene ID" value="TraesCAD_scaffold_015718_01G000500"/>
</dbReference>
<dbReference type="EnsemblPlants" id="TraesCS5A02G315500.1">
    <property type="protein sequence ID" value="TraesCS5A02G315500.1"/>
    <property type="gene ID" value="TraesCS5A02G315500"/>
</dbReference>
<dbReference type="Gramene" id="TraesCS5A03G0766100.1">
    <property type="protein sequence ID" value="TraesCS5A03G0766100.1.CDS"/>
    <property type="gene ID" value="TraesCS5A03G0766100"/>
</dbReference>
<dbReference type="SUPFAM" id="SSF54928">
    <property type="entry name" value="RNA-binding domain, RBD"/>
    <property type="match status" value="1"/>
</dbReference>
<protein>
    <recommendedName>
        <fullName evidence="3">RRM domain-containing protein</fullName>
    </recommendedName>
</protein>
<organism evidence="1">
    <name type="scientific">Triticum aestivum</name>
    <name type="common">Wheat</name>
    <dbReference type="NCBI Taxonomy" id="4565"/>
    <lineage>
        <taxon>Eukaryota</taxon>
        <taxon>Viridiplantae</taxon>
        <taxon>Streptophyta</taxon>
        <taxon>Embryophyta</taxon>
        <taxon>Tracheophyta</taxon>
        <taxon>Spermatophyta</taxon>
        <taxon>Magnoliopsida</taxon>
        <taxon>Liliopsida</taxon>
        <taxon>Poales</taxon>
        <taxon>Poaceae</taxon>
        <taxon>BOP clade</taxon>
        <taxon>Pooideae</taxon>
        <taxon>Triticodae</taxon>
        <taxon>Triticeae</taxon>
        <taxon>Triticinae</taxon>
        <taxon>Triticum</taxon>
    </lineage>
</organism>
<evidence type="ECO:0000313" key="2">
    <source>
        <dbReference type="Proteomes" id="UP000019116"/>
    </source>
</evidence>
<reference evidence="1" key="1">
    <citation type="submission" date="2018-08" db="EMBL/GenBank/DDBJ databases">
        <authorList>
            <person name="Rossello M."/>
        </authorList>
    </citation>
    <scope>NUCLEOTIDE SEQUENCE [LARGE SCALE GENOMIC DNA]</scope>
    <source>
        <strain evidence="1">cv. Chinese Spring</strain>
    </source>
</reference>
<dbReference type="OMA" id="YEPHLPL"/>
<keyword evidence="2" id="KW-1185">Reference proteome</keyword>
<name>A0A3B6KMT6_WHEAT</name>
<dbReference type="InterPro" id="IPR035979">
    <property type="entry name" value="RBD_domain_sf"/>
</dbReference>
<reference evidence="1" key="2">
    <citation type="submission" date="2018-10" db="UniProtKB">
        <authorList>
            <consortium name="EnsemblPlants"/>
        </authorList>
    </citation>
    <scope>IDENTIFICATION</scope>
</reference>
<dbReference type="Gramene" id="TraesJAG5A03G02705520.1">
    <property type="protein sequence ID" value="TraesJAG5A03G02705520.1"/>
    <property type="gene ID" value="TraesJAG5A03G02705520"/>
</dbReference>
<dbReference type="Gramene" id="TraesLAC5A03G02658080.1">
    <property type="protein sequence ID" value="TraesLAC5A03G02658080.1"/>
    <property type="gene ID" value="TraesLAC5A03G02658080"/>
</dbReference>
<dbReference type="Gene3D" id="3.30.70.330">
    <property type="match status" value="1"/>
</dbReference>
<dbReference type="Proteomes" id="UP000019116">
    <property type="component" value="Chromosome 5A"/>
</dbReference>
<dbReference type="Gramene" id="TraesNOR5A03G02727030.1">
    <property type="protein sequence ID" value="TraesNOR5A03G02727030.1"/>
    <property type="gene ID" value="TraesNOR5A03G02727030"/>
</dbReference>
<proteinExistence type="predicted"/>
<evidence type="ECO:0008006" key="3">
    <source>
        <dbReference type="Google" id="ProtNLM"/>
    </source>
</evidence>
<dbReference type="Gramene" id="TraesSTA5A03G02694880.1">
    <property type="protein sequence ID" value="TraesSTA5A03G02694880.1"/>
    <property type="gene ID" value="TraesSTA5A03G02694880"/>
</dbReference>
<dbReference type="Gramene" id="TraesPARA_EIv1.0_1554540.1">
    <property type="protein sequence ID" value="TraesPARA_EIv1.0_1554540.1.CDS"/>
    <property type="gene ID" value="TraesPARA_EIv1.0_1554540"/>
</dbReference>
<dbReference type="GO" id="GO:0003729">
    <property type="term" value="F:mRNA binding"/>
    <property type="evidence" value="ECO:0000318"/>
    <property type="project" value="GO_Central"/>
</dbReference>
<dbReference type="OrthoDB" id="688823at2759"/>
<dbReference type="Gramene" id="TraesRN5A0100780200.1">
    <property type="protein sequence ID" value="TraesRN5A0100780200.1"/>
    <property type="gene ID" value="TraesRN5A0100780200"/>
</dbReference>
<dbReference type="Gramene" id="TraesCS5A02G315500.1">
    <property type="protein sequence ID" value="TraesCS5A02G315500.1"/>
    <property type="gene ID" value="TraesCS5A02G315500"/>
</dbReference>